<gene>
    <name evidence="5" type="ORF">BD289DRAFT_438767</name>
</gene>
<dbReference type="InterPro" id="IPR052479">
    <property type="entry name" value="GPI-anchor_Adhesion_Reg"/>
</dbReference>
<dbReference type="PANTHER" id="PTHR35185">
    <property type="entry name" value="SERINE/THREONINE-RICH PROTEIN ADG2-RELATED"/>
    <property type="match status" value="1"/>
</dbReference>
<feature type="chain" id="PRO_5015624739" evidence="3">
    <location>
        <begin position="20"/>
        <end position="341"/>
    </location>
</feature>
<feature type="region of interest" description="Disordered" evidence="2">
    <location>
        <begin position="279"/>
        <end position="341"/>
    </location>
</feature>
<dbReference type="PANTHER" id="PTHR35185:SF2">
    <property type="entry name" value="EXTRACELLULAR PROLINE-SERINE RICH PROTEIN (AFU_ORTHOLOGUE AFUA_8G07090)"/>
    <property type="match status" value="1"/>
</dbReference>
<keyword evidence="6" id="KW-1185">Reference proteome</keyword>
<feature type="compositionally biased region" description="Low complexity" evidence="2">
    <location>
        <begin position="279"/>
        <end position="295"/>
    </location>
</feature>
<evidence type="ECO:0000256" key="2">
    <source>
        <dbReference type="SAM" id="MobiDB-lite"/>
    </source>
</evidence>
<organism evidence="5 6">
    <name type="scientific">Coniella lustricola</name>
    <dbReference type="NCBI Taxonomy" id="2025994"/>
    <lineage>
        <taxon>Eukaryota</taxon>
        <taxon>Fungi</taxon>
        <taxon>Dikarya</taxon>
        <taxon>Ascomycota</taxon>
        <taxon>Pezizomycotina</taxon>
        <taxon>Sordariomycetes</taxon>
        <taxon>Sordariomycetidae</taxon>
        <taxon>Diaporthales</taxon>
        <taxon>Schizoparmaceae</taxon>
        <taxon>Coniella</taxon>
    </lineage>
</organism>
<protein>
    <submittedName>
        <fullName evidence="5">Ser-Thr-rich glycosyl-phosphatidyl-inositol-anchored membrane family-domain-containing protein</fullName>
    </submittedName>
</protein>
<feature type="domain" description="Yeast cell wall synthesis Kre9/Knh1-like N-terminal" evidence="4">
    <location>
        <begin position="24"/>
        <end position="114"/>
    </location>
</feature>
<dbReference type="Pfam" id="PF10342">
    <property type="entry name" value="Kre9_KNH"/>
    <property type="match status" value="1"/>
</dbReference>
<feature type="compositionally biased region" description="Basic residues" evidence="2">
    <location>
        <begin position="316"/>
        <end position="325"/>
    </location>
</feature>
<keyword evidence="1 3" id="KW-0732">Signal</keyword>
<dbReference type="OrthoDB" id="5420143at2759"/>
<accession>A0A2T3A2J0</accession>
<dbReference type="AlphaFoldDB" id="A0A2T3A2J0"/>
<feature type="signal peptide" evidence="3">
    <location>
        <begin position="1"/>
        <end position="19"/>
    </location>
</feature>
<evidence type="ECO:0000256" key="1">
    <source>
        <dbReference type="ARBA" id="ARBA00022729"/>
    </source>
</evidence>
<dbReference type="Proteomes" id="UP000241462">
    <property type="component" value="Unassembled WGS sequence"/>
</dbReference>
<dbReference type="InParanoid" id="A0A2T3A2J0"/>
<feature type="compositionally biased region" description="Low complexity" evidence="2">
    <location>
        <begin position="306"/>
        <end position="315"/>
    </location>
</feature>
<reference evidence="5 6" key="1">
    <citation type="journal article" date="2018" name="Mycol. Prog.">
        <title>Coniella lustricola, a new species from submerged detritus.</title>
        <authorList>
            <person name="Raudabaugh D.B."/>
            <person name="Iturriaga T."/>
            <person name="Carver A."/>
            <person name="Mondo S."/>
            <person name="Pangilinan J."/>
            <person name="Lipzen A."/>
            <person name="He G."/>
            <person name="Amirebrahimi M."/>
            <person name="Grigoriev I.V."/>
            <person name="Miller A.N."/>
        </authorList>
    </citation>
    <scope>NUCLEOTIDE SEQUENCE [LARGE SCALE GENOMIC DNA]</scope>
    <source>
        <strain evidence="5 6">B22-T-1</strain>
    </source>
</reference>
<proteinExistence type="predicted"/>
<dbReference type="STRING" id="2025994.A0A2T3A2J0"/>
<dbReference type="InterPro" id="IPR018466">
    <property type="entry name" value="Kre9/Knh1-like_N"/>
</dbReference>
<dbReference type="EMBL" id="KZ678497">
    <property type="protein sequence ID" value="PSR81649.1"/>
    <property type="molecule type" value="Genomic_DNA"/>
</dbReference>
<evidence type="ECO:0000256" key="3">
    <source>
        <dbReference type="SAM" id="SignalP"/>
    </source>
</evidence>
<evidence type="ECO:0000259" key="4">
    <source>
        <dbReference type="Pfam" id="PF10342"/>
    </source>
</evidence>
<name>A0A2T3A2J0_9PEZI</name>
<sequence>MRSVSILSALAATFRLTSAIAFSNPEANATLTKGSYYDLAWTSVDTDPTTLSVYLVNFVNWPPYYEQLALDLEVSAGEASVRIPCDVDNSYGYQFNAINGTNVYIIYAQTDKFFIDGSSCTDPATTASTCAAPTATVTQTVTVRASSSSSSLTTSSSSSSSLAAAPVKLENLAAANITAAAFTQASSAASALVSATCPSTIGWSKDYSHPVTLTSVPVVGRGVNTASQALAAEATPTGAAAGFFFAHGSNSTVTATAAASSSFSSSFTKSTSVSSAAAAASKNNNNDNSNSNSNNGQFAAQEKLASSSSTKTSSCSKKRQQRKRHSDGGHTRPWMQNVARN</sequence>
<evidence type="ECO:0000313" key="6">
    <source>
        <dbReference type="Proteomes" id="UP000241462"/>
    </source>
</evidence>
<evidence type="ECO:0000313" key="5">
    <source>
        <dbReference type="EMBL" id="PSR81649.1"/>
    </source>
</evidence>